<dbReference type="AlphaFoldDB" id="A0A640VS46"/>
<keyword evidence="2" id="KW-0378">Hydrolase</keyword>
<dbReference type="GO" id="GO:0016787">
    <property type="term" value="F:hydrolase activity"/>
    <property type="evidence" value="ECO:0007669"/>
    <property type="project" value="UniProtKB-KW"/>
</dbReference>
<evidence type="ECO:0000259" key="1">
    <source>
        <dbReference type="Pfam" id="PF12697"/>
    </source>
</evidence>
<keyword evidence="3" id="KW-1185">Reference proteome</keyword>
<dbReference type="Gene3D" id="3.40.50.1820">
    <property type="entry name" value="alpha/beta hydrolase"/>
    <property type="match status" value="1"/>
</dbReference>
<dbReference type="EMBL" id="BLIV01000002">
    <property type="protein sequence ID" value="GFE49725.1"/>
    <property type="molecule type" value="Genomic_DNA"/>
</dbReference>
<dbReference type="PANTHER" id="PTHR43689:SF8">
    <property type="entry name" value="ALPHA_BETA-HYDROLASES SUPERFAMILY PROTEIN"/>
    <property type="match status" value="1"/>
</dbReference>
<evidence type="ECO:0000313" key="2">
    <source>
        <dbReference type="EMBL" id="GFE49725.1"/>
    </source>
</evidence>
<comment type="caution">
    <text evidence="2">The sequence shown here is derived from an EMBL/GenBank/DDBJ whole genome shotgun (WGS) entry which is preliminary data.</text>
</comment>
<dbReference type="Proteomes" id="UP000436522">
    <property type="component" value="Unassembled WGS sequence"/>
</dbReference>
<proteinExistence type="predicted"/>
<sequence>MTAWGIEARARLDVQGRRLECACYGPPPGDAPTLVLLHEGLGCVDLWRDVPERLAAETGLGVFAYSRQGYGRSDPVTRPRPLDYMEREARDVLAAVMDAAGLQDVILLGHSDGASIAAAYAGSVSDRRVRGLVLIAPHFFVEAQGFEAIRAAGRDFATGDLRARLARYHDDVVGAFHGWHDAWTDPGFATWSIADAIDHWRVPVLAIQGREDAYGSLAQIEEISTRIYAPFEELILDHCGHAPHLEQPDQTIAAIAAFCARLVRLERADVAVA</sequence>
<dbReference type="Pfam" id="PF12697">
    <property type="entry name" value="Abhydrolase_6"/>
    <property type="match status" value="1"/>
</dbReference>
<dbReference type="InterPro" id="IPR000073">
    <property type="entry name" value="AB_hydrolase_1"/>
</dbReference>
<dbReference type="SUPFAM" id="SSF53474">
    <property type="entry name" value="alpha/beta-Hydrolases"/>
    <property type="match status" value="1"/>
</dbReference>
<dbReference type="InterPro" id="IPR029058">
    <property type="entry name" value="AB_hydrolase_fold"/>
</dbReference>
<protein>
    <submittedName>
        <fullName evidence="2">Hydrolase</fullName>
    </submittedName>
</protein>
<accession>A0A640VS46</accession>
<dbReference type="PANTHER" id="PTHR43689">
    <property type="entry name" value="HYDROLASE"/>
    <property type="match status" value="1"/>
</dbReference>
<evidence type="ECO:0000313" key="3">
    <source>
        <dbReference type="Proteomes" id="UP000436522"/>
    </source>
</evidence>
<gene>
    <name evidence="2" type="ORF">So717_14780</name>
</gene>
<feature type="domain" description="AB hydrolase-1" evidence="1">
    <location>
        <begin position="34"/>
        <end position="254"/>
    </location>
</feature>
<name>A0A640VS46_9RHOB</name>
<reference evidence="2 3" key="1">
    <citation type="submission" date="2019-12" db="EMBL/GenBank/DDBJ databases">
        <title>Roseobacter cerasinus sp. nov., isolated from seawater around aquaculture.</title>
        <authorList>
            <person name="Muramatsu S."/>
            <person name="Takabe Y."/>
            <person name="Mori K."/>
            <person name="Takaichi S."/>
            <person name="Hanada S."/>
        </authorList>
    </citation>
    <scope>NUCLEOTIDE SEQUENCE [LARGE SCALE GENOMIC DNA]</scope>
    <source>
        <strain evidence="2 3">AI77</strain>
    </source>
</reference>
<dbReference type="RefSeq" id="WP_159975574.1">
    <property type="nucleotide sequence ID" value="NZ_BLIV01000002.1"/>
</dbReference>
<dbReference type="OrthoDB" id="9779853at2"/>
<organism evidence="2 3">
    <name type="scientific">Roseobacter cerasinus</name>
    <dbReference type="NCBI Taxonomy" id="2602289"/>
    <lineage>
        <taxon>Bacteria</taxon>
        <taxon>Pseudomonadati</taxon>
        <taxon>Pseudomonadota</taxon>
        <taxon>Alphaproteobacteria</taxon>
        <taxon>Rhodobacterales</taxon>
        <taxon>Roseobacteraceae</taxon>
        <taxon>Roseobacter</taxon>
    </lineage>
</organism>